<evidence type="ECO:0000256" key="5">
    <source>
        <dbReference type="ARBA" id="ARBA00022679"/>
    </source>
</evidence>
<dbReference type="InterPro" id="IPR003594">
    <property type="entry name" value="HATPase_dom"/>
</dbReference>
<dbReference type="PANTHER" id="PTHR45436">
    <property type="entry name" value="SENSOR HISTIDINE KINASE YKOH"/>
    <property type="match status" value="1"/>
</dbReference>
<dbReference type="Gene3D" id="3.30.565.10">
    <property type="entry name" value="Histidine kinase-like ATPase, C-terminal domain"/>
    <property type="match status" value="1"/>
</dbReference>
<feature type="domain" description="Histidine kinase" evidence="15">
    <location>
        <begin position="256"/>
        <end position="467"/>
    </location>
</feature>
<dbReference type="InterPro" id="IPR003661">
    <property type="entry name" value="HisK_dim/P_dom"/>
</dbReference>
<dbReference type="RefSeq" id="WP_096778257.1">
    <property type="nucleotide sequence ID" value="NZ_CP012621.1"/>
</dbReference>
<organism evidence="17 18">
    <name type="scientific">Zobellella denitrificans</name>
    <dbReference type="NCBI Taxonomy" id="347534"/>
    <lineage>
        <taxon>Bacteria</taxon>
        <taxon>Pseudomonadati</taxon>
        <taxon>Pseudomonadota</taxon>
        <taxon>Gammaproteobacteria</taxon>
        <taxon>Aeromonadales</taxon>
        <taxon>Aeromonadaceae</taxon>
        <taxon>Zobellella</taxon>
    </lineage>
</organism>
<dbReference type="InterPro" id="IPR004358">
    <property type="entry name" value="Sig_transdc_His_kin-like_C"/>
</dbReference>
<keyword evidence="18" id="KW-1185">Reference proteome</keyword>
<dbReference type="EMBL" id="CP012621">
    <property type="protein sequence ID" value="ATG72495.1"/>
    <property type="molecule type" value="Genomic_DNA"/>
</dbReference>
<reference evidence="18" key="1">
    <citation type="submission" date="2015-09" db="EMBL/GenBank/DDBJ databases">
        <authorList>
            <person name="Shao Z."/>
            <person name="Wang L."/>
        </authorList>
    </citation>
    <scope>NUCLEOTIDE SEQUENCE [LARGE SCALE GENOMIC DNA]</scope>
    <source>
        <strain evidence="18">F13-1</strain>
    </source>
</reference>
<dbReference type="SMART" id="SM00388">
    <property type="entry name" value="HisKA"/>
    <property type="match status" value="1"/>
</dbReference>
<dbReference type="AlphaFoldDB" id="A0A291HK43"/>
<accession>A0A291HK43</accession>
<evidence type="ECO:0000313" key="18">
    <source>
        <dbReference type="Proteomes" id="UP000217763"/>
    </source>
</evidence>
<dbReference type="SUPFAM" id="SSF55874">
    <property type="entry name" value="ATPase domain of HSP90 chaperone/DNA topoisomerase II/histidine kinase"/>
    <property type="match status" value="1"/>
</dbReference>
<feature type="region of interest" description="Disordered" evidence="13">
    <location>
        <begin position="68"/>
        <end position="93"/>
    </location>
</feature>
<evidence type="ECO:0000256" key="9">
    <source>
        <dbReference type="ARBA" id="ARBA00022840"/>
    </source>
</evidence>
<sequence>MRSIRRFLLSGVLLVVSISLAASALVGYLDTSHELEELFDARLAQSARITQRLLNDYLRHAGAPPDGGAVYKDWHDEHPPSAQGDDDDGREATPFGHQYESKLYFQLLDARGRLLLRSPEAPGEPIAPLQPGFMMVSGQGHDWRTFTLQDAEHGRWLLVAERDDVRGELASKLALRAILPALLSLPLLLLLLWWLVAQGLRPLRQLTQGLSRRHPANLSPLPTGKVRELQPLTRELNRLMQALADTLEREQQFTDEAAHELKTPLAVLRIHVENALAAREPDRRDQSLHKALQALARSDRLIQQLLTQARLDNQQAAELVPLQLDRLLRDTVAELAPLALDKGQQLSLNAASAAPCQGQPVLLGLLFGNLLDNAIRYTPPGGTIAVTLERQAAHYLVTIGDTGPGIPESQLPRLWERFFRGNPQQGDGAGLGLAIVRRAASLHQAGIEIRNRAGGGLLVQVSLPAPPPN</sequence>
<evidence type="ECO:0000256" key="14">
    <source>
        <dbReference type="SAM" id="Phobius"/>
    </source>
</evidence>
<evidence type="ECO:0000256" key="11">
    <source>
        <dbReference type="ARBA" id="ARBA00023012"/>
    </source>
</evidence>
<protein>
    <recommendedName>
        <fullName evidence="3">histidine kinase</fullName>
        <ecNumber evidence="3">2.7.13.3</ecNumber>
    </recommendedName>
</protein>
<proteinExistence type="predicted"/>
<dbReference type="KEGG" id="zdf:AN401_00430"/>
<evidence type="ECO:0000256" key="7">
    <source>
        <dbReference type="ARBA" id="ARBA00022741"/>
    </source>
</evidence>
<dbReference type="Pfam" id="PF00512">
    <property type="entry name" value="HisKA"/>
    <property type="match status" value="1"/>
</dbReference>
<evidence type="ECO:0000256" key="12">
    <source>
        <dbReference type="ARBA" id="ARBA00023136"/>
    </source>
</evidence>
<keyword evidence="5" id="KW-0808">Transferase</keyword>
<dbReference type="CDD" id="cd00075">
    <property type="entry name" value="HATPase"/>
    <property type="match status" value="1"/>
</dbReference>
<dbReference type="GO" id="GO:0005524">
    <property type="term" value="F:ATP binding"/>
    <property type="evidence" value="ECO:0007669"/>
    <property type="project" value="UniProtKB-KW"/>
</dbReference>
<dbReference type="InterPro" id="IPR003660">
    <property type="entry name" value="HAMP_dom"/>
</dbReference>
<keyword evidence="11" id="KW-0902">Two-component regulatory system</keyword>
<dbReference type="Gene3D" id="1.10.287.130">
    <property type="match status" value="1"/>
</dbReference>
<feature type="domain" description="HAMP" evidence="16">
    <location>
        <begin position="197"/>
        <end position="248"/>
    </location>
</feature>
<dbReference type="PROSITE" id="PS50885">
    <property type="entry name" value="HAMP"/>
    <property type="match status" value="1"/>
</dbReference>
<dbReference type="PANTHER" id="PTHR45436:SF14">
    <property type="entry name" value="SENSOR PROTEIN QSEC"/>
    <property type="match status" value="1"/>
</dbReference>
<name>A0A291HK43_9GAMM</name>
<dbReference type="InterPro" id="IPR036097">
    <property type="entry name" value="HisK_dim/P_sf"/>
</dbReference>
<evidence type="ECO:0000259" key="15">
    <source>
        <dbReference type="PROSITE" id="PS50109"/>
    </source>
</evidence>
<keyword evidence="4" id="KW-0597">Phosphoprotein</keyword>
<dbReference type="Proteomes" id="UP000217763">
    <property type="component" value="Chromosome"/>
</dbReference>
<evidence type="ECO:0000256" key="13">
    <source>
        <dbReference type="SAM" id="MobiDB-lite"/>
    </source>
</evidence>
<dbReference type="InterPro" id="IPR036890">
    <property type="entry name" value="HATPase_C_sf"/>
</dbReference>
<dbReference type="InterPro" id="IPR005467">
    <property type="entry name" value="His_kinase_dom"/>
</dbReference>
<evidence type="ECO:0000256" key="3">
    <source>
        <dbReference type="ARBA" id="ARBA00012438"/>
    </source>
</evidence>
<comment type="catalytic activity">
    <reaction evidence="1">
        <text>ATP + protein L-histidine = ADP + protein N-phospho-L-histidine.</text>
        <dbReference type="EC" id="2.7.13.3"/>
    </reaction>
</comment>
<comment type="subcellular location">
    <subcellularLocation>
        <location evidence="2">Membrane</location>
        <topology evidence="2">Multi-pass membrane protein</topology>
    </subcellularLocation>
</comment>
<evidence type="ECO:0000259" key="16">
    <source>
        <dbReference type="PROSITE" id="PS50885"/>
    </source>
</evidence>
<dbReference type="SMART" id="SM00387">
    <property type="entry name" value="HATPase_c"/>
    <property type="match status" value="1"/>
</dbReference>
<evidence type="ECO:0000256" key="4">
    <source>
        <dbReference type="ARBA" id="ARBA00022553"/>
    </source>
</evidence>
<evidence type="ECO:0000313" key="17">
    <source>
        <dbReference type="EMBL" id="ATG72495.1"/>
    </source>
</evidence>
<evidence type="ECO:0000256" key="10">
    <source>
        <dbReference type="ARBA" id="ARBA00022989"/>
    </source>
</evidence>
<dbReference type="GO" id="GO:0000155">
    <property type="term" value="F:phosphorelay sensor kinase activity"/>
    <property type="evidence" value="ECO:0007669"/>
    <property type="project" value="InterPro"/>
</dbReference>
<gene>
    <name evidence="17" type="ORF">AN401_00430</name>
</gene>
<dbReference type="EC" id="2.7.13.3" evidence="3"/>
<keyword evidence="8 17" id="KW-0418">Kinase</keyword>
<keyword evidence="6 14" id="KW-0812">Transmembrane</keyword>
<feature type="transmembrane region" description="Helical" evidence="14">
    <location>
        <begin position="173"/>
        <end position="196"/>
    </location>
</feature>
<dbReference type="GO" id="GO:0005886">
    <property type="term" value="C:plasma membrane"/>
    <property type="evidence" value="ECO:0007669"/>
    <property type="project" value="TreeGrafter"/>
</dbReference>
<dbReference type="PROSITE" id="PS50109">
    <property type="entry name" value="HIS_KIN"/>
    <property type="match status" value="1"/>
</dbReference>
<keyword evidence="7" id="KW-0547">Nucleotide-binding</keyword>
<dbReference type="Pfam" id="PF02518">
    <property type="entry name" value="HATPase_c"/>
    <property type="match status" value="1"/>
</dbReference>
<evidence type="ECO:0000256" key="6">
    <source>
        <dbReference type="ARBA" id="ARBA00022692"/>
    </source>
</evidence>
<keyword evidence="12 14" id="KW-0472">Membrane</keyword>
<evidence type="ECO:0000256" key="1">
    <source>
        <dbReference type="ARBA" id="ARBA00000085"/>
    </source>
</evidence>
<keyword evidence="10 14" id="KW-1133">Transmembrane helix</keyword>
<dbReference type="CDD" id="cd00082">
    <property type="entry name" value="HisKA"/>
    <property type="match status" value="1"/>
</dbReference>
<evidence type="ECO:0000256" key="8">
    <source>
        <dbReference type="ARBA" id="ARBA00022777"/>
    </source>
</evidence>
<evidence type="ECO:0000256" key="2">
    <source>
        <dbReference type="ARBA" id="ARBA00004141"/>
    </source>
</evidence>
<dbReference type="InterPro" id="IPR050428">
    <property type="entry name" value="TCS_sensor_his_kinase"/>
</dbReference>
<dbReference type="PRINTS" id="PR00344">
    <property type="entry name" value="BCTRLSENSOR"/>
</dbReference>
<keyword evidence="9" id="KW-0067">ATP-binding</keyword>
<dbReference type="SUPFAM" id="SSF47384">
    <property type="entry name" value="Homodimeric domain of signal transducing histidine kinase"/>
    <property type="match status" value="1"/>
</dbReference>